<evidence type="ECO:0000256" key="1">
    <source>
        <dbReference type="SAM" id="Phobius"/>
    </source>
</evidence>
<comment type="caution">
    <text evidence="2">The sequence shown here is derived from an EMBL/GenBank/DDBJ whole genome shotgun (WGS) entry which is preliminary data.</text>
</comment>
<gene>
    <name evidence="2" type="ORF">GGD90_001209</name>
</gene>
<feature type="transmembrane region" description="Helical" evidence="1">
    <location>
        <begin position="93"/>
        <end position="119"/>
    </location>
</feature>
<protein>
    <submittedName>
        <fullName evidence="2">Cobalt/nickel transport system permease protein</fullName>
    </submittedName>
</protein>
<dbReference type="RefSeq" id="WP_221227668.1">
    <property type="nucleotide sequence ID" value="NZ_JACIGE010000003.1"/>
</dbReference>
<proteinExistence type="predicted"/>
<dbReference type="AlphaFoldDB" id="A0A840G4I6"/>
<accession>A0A840G4I6</accession>
<reference evidence="2 3" key="1">
    <citation type="submission" date="2020-08" db="EMBL/GenBank/DDBJ databases">
        <title>Genome sequencing of Purple Non-Sulfur Bacteria from various extreme environments.</title>
        <authorList>
            <person name="Mayer M."/>
        </authorList>
    </citation>
    <scope>NUCLEOTIDE SEQUENCE [LARGE SCALE GENOMIC DNA]</scope>
    <source>
        <strain evidence="2 3">2761</strain>
    </source>
</reference>
<feature type="transmembrane region" description="Helical" evidence="1">
    <location>
        <begin position="12"/>
        <end position="41"/>
    </location>
</feature>
<organism evidence="2 3">
    <name type="scientific">Rhodocyclus tenuis</name>
    <name type="common">Rhodospirillum tenue</name>
    <dbReference type="NCBI Taxonomy" id="1066"/>
    <lineage>
        <taxon>Bacteria</taxon>
        <taxon>Pseudomonadati</taxon>
        <taxon>Pseudomonadota</taxon>
        <taxon>Betaproteobacteria</taxon>
        <taxon>Rhodocyclales</taxon>
        <taxon>Rhodocyclaceae</taxon>
        <taxon>Rhodocyclus</taxon>
    </lineage>
</organism>
<keyword evidence="1" id="KW-1133">Transmembrane helix</keyword>
<keyword evidence="1" id="KW-0812">Transmembrane</keyword>
<name>A0A840G4I6_RHOTE</name>
<sequence length="187" mass="20740">MANLLTPRGWLLLYLGSVVGITFIHAPLVLAALLLGALVFAGSRRWPLLKKTLLAVLVFNLSVSVGYALLALWQGRFSVDYLLLVNLRVLLLVYLGFWFVAAVDLLPALAGFPLLRLIITLAIGQIKTFERVLRDFRMAFQSRNLVRPRLRDRTRNSAAQAETLFDKSLAAAGETALAMRSRGAFDD</sequence>
<dbReference type="Proteomes" id="UP000587070">
    <property type="component" value="Unassembled WGS sequence"/>
</dbReference>
<keyword evidence="3" id="KW-1185">Reference proteome</keyword>
<evidence type="ECO:0000313" key="2">
    <source>
        <dbReference type="EMBL" id="MBB4246846.1"/>
    </source>
</evidence>
<evidence type="ECO:0000313" key="3">
    <source>
        <dbReference type="Proteomes" id="UP000587070"/>
    </source>
</evidence>
<feature type="transmembrane region" description="Helical" evidence="1">
    <location>
        <begin position="53"/>
        <end position="73"/>
    </location>
</feature>
<keyword evidence="1" id="KW-0472">Membrane</keyword>
<dbReference type="EMBL" id="JACIGE010000003">
    <property type="protein sequence ID" value="MBB4246846.1"/>
    <property type="molecule type" value="Genomic_DNA"/>
</dbReference>